<keyword evidence="7 8" id="KW-0472">Membrane</keyword>
<dbReference type="Gene3D" id="3.40.1110.10">
    <property type="entry name" value="Calcium-transporting ATPase, cytoplasmic domain N"/>
    <property type="match status" value="2"/>
</dbReference>
<dbReference type="InterPro" id="IPR001757">
    <property type="entry name" value="P_typ_ATPase"/>
</dbReference>
<dbReference type="Pfam" id="PF00689">
    <property type="entry name" value="Cation_ATPase_C"/>
    <property type="match status" value="1"/>
</dbReference>
<dbReference type="InterPro" id="IPR036412">
    <property type="entry name" value="HAD-like_sf"/>
</dbReference>
<dbReference type="SUPFAM" id="SSF56784">
    <property type="entry name" value="HAD-like"/>
    <property type="match status" value="1"/>
</dbReference>
<proteinExistence type="predicted"/>
<dbReference type="InterPro" id="IPR023298">
    <property type="entry name" value="ATPase_P-typ_TM_dom_sf"/>
</dbReference>
<dbReference type="SUPFAM" id="SSF81665">
    <property type="entry name" value="Calcium ATPase, transmembrane domain M"/>
    <property type="match status" value="1"/>
</dbReference>
<dbReference type="InterPro" id="IPR023299">
    <property type="entry name" value="ATPase_P-typ_cyto_dom_N"/>
</dbReference>
<organism evidence="10 11">
    <name type="scientific">Phenylobacterium kunshanense</name>
    <dbReference type="NCBI Taxonomy" id="1445034"/>
    <lineage>
        <taxon>Bacteria</taxon>
        <taxon>Pseudomonadati</taxon>
        <taxon>Pseudomonadota</taxon>
        <taxon>Alphaproteobacteria</taxon>
        <taxon>Caulobacterales</taxon>
        <taxon>Caulobacteraceae</taxon>
        <taxon>Phenylobacterium</taxon>
    </lineage>
</organism>
<dbReference type="GO" id="GO:0015662">
    <property type="term" value="F:P-type ion transporter activity"/>
    <property type="evidence" value="ECO:0007669"/>
    <property type="project" value="UniProtKB-ARBA"/>
</dbReference>
<dbReference type="NCBIfam" id="TIGR01494">
    <property type="entry name" value="ATPase_P-type"/>
    <property type="match status" value="2"/>
</dbReference>
<dbReference type="PANTHER" id="PTHR42861">
    <property type="entry name" value="CALCIUM-TRANSPORTING ATPASE"/>
    <property type="match status" value="1"/>
</dbReference>
<feature type="transmembrane region" description="Helical" evidence="8">
    <location>
        <begin position="636"/>
        <end position="657"/>
    </location>
</feature>
<comment type="subcellular location">
    <subcellularLocation>
        <location evidence="1">Membrane</location>
        <topology evidence="1">Multi-pass membrane protein</topology>
    </subcellularLocation>
</comment>
<feature type="transmembrane region" description="Helical" evidence="8">
    <location>
        <begin position="808"/>
        <end position="830"/>
    </location>
</feature>
<evidence type="ECO:0000256" key="1">
    <source>
        <dbReference type="ARBA" id="ARBA00004141"/>
    </source>
</evidence>
<dbReference type="InterPro" id="IPR006068">
    <property type="entry name" value="ATPase_P-typ_cation-transptr_C"/>
</dbReference>
<dbReference type="Pfam" id="PF00122">
    <property type="entry name" value="E1-E2_ATPase"/>
    <property type="match status" value="1"/>
</dbReference>
<accession>A0A328B7I2</accession>
<reference evidence="10 11" key="1">
    <citation type="submission" date="2018-05" db="EMBL/GenBank/DDBJ databases">
        <authorList>
            <person name="Lanie J.A."/>
            <person name="Ng W.-L."/>
            <person name="Kazmierczak K.M."/>
            <person name="Andrzejewski T.M."/>
            <person name="Davidsen T.M."/>
            <person name="Wayne K.J."/>
            <person name="Tettelin H."/>
            <person name="Glass J.I."/>
            <person name="Rusch D."/>
            <person name="Podicherti R."/>
            <person name="Tsui H.-C.T."/>
            <person name="Winkler M.E."/>
        </authorList>
    </citation>
    <scope>NUCLEOTIDE SEQUENCE [LARGE SCALE GENOMIC DNA]</scope>
    <source>
        <strain evidence="10 11">BUT-10</strain>
    </source>
</reference>
<evidence type="ECO:0000313" key="10">
    <source>
        <dbReference type="EMBL" id="RAK62809.1"/>
    </source>
</evidence>
<dbReference type="InterPro" id="IPR044492">
    <property type="entry name" value="P_typ_ATPase_HD_dom"/>
</dbReference>
<dbReference type="PRINTS" id="PR00120">
    <property type="entry name" value="HATPASE"/>
</dbReference>
<dbReference type="InterPro" id="IPR018303">
    <property type="entry name" value="ATPase_P-typ_P_site"/>
</dbReference>
<evidence type="ECO:0000313" key="11">
    <source>
        <dbReference type="Proteomes" id="UP000249524"/>
    </source>
</evidence>
<dbReference type="OrthoDB" id="9813266at2"/>
<keyword evidence="3" id="KW-0547">Nucleotide-binding</keyword>
<dbReference type="GO" id="GO:0005524">
    <property type="term" value="F:ATP binding"/>
    <property type="evidence" value="ECO:0007669"/>
    <property type="project" value="UniProtKB-KW"/>
</dbReference>
<keyword evidence="2 8" id="KW-0812">Transmembrane</keyword>
<feature type="domain" description="Cation-transporting P-type ATPase N-terminal" evidence="9">
    <location>
        <begin position="8"/>
        <end position="71"/>
    </location>
</feature>
<dbReference type="Gene3D" id="2.70.150.10">
    <property type="entry name" value="Calcium-transporting ATPase, cytoplasmic transduction domain A"/>
    <property type="match status" value="1"/>
</dbReference>
<dbReference type="InterPro" id="IPR008250">
    <property type="entry name" value="ATPase_P-typ_transduc_dom_A_sf"/>
</dbReference>
<feature type="transmembrane region" description="Helical" evidence="8">
    <location>
        <begin position="237"/>
        <end position="259"/>
    </location>
</feature>
<dbReference type="SFLD" id="SFLDF00027">
    <property type="entry name" value="p-type_atpase"/>
    <property type="match status" value="1"/>
</dbReference>
<dbReference type="InterPro" id="IPR004014">
    <property type="entry name" value="ATPase_P-typ_cation-transptr_N"/>
</dbReference>
<name>A0A328B7I2_9CAUL</name>
<dbReference type="EMBL" id="QFYS01000010">
    <property type="protein sequence ID" value="RAK62809.1"/>
    <property type="molecule type" value="Genomic_DNA"/>
</dbReference>
<evidence type="ECO:0000259" key="9">
    <source>
        <dbReference type="SMART" id="SM00831"/>
    </source>
</evidence>
<dbReference type="GO" id="GO:0016020">
    <property type="term" value="C:membrane"/>
    <property type="evidence" value="ECO:0007669"/>
    <property type="project" value="UniProtKB-SubCell"/>
</dbReference>
<dbReference type="Gene3D" id="3.40.50.1000">
    <property type="entry name" value="HAD superfamily/HAD-like"/>
    <property type="match status" value="2"/>
</dbReference>
<dbReference type="PRINTS" id="PR00119">
    <property type="entry name" value="CATATPASE"/>
</dbReference>
<dbReference type="Pfam" id="PF00690">
    <property type="entry name" value="Cation_ATPase_N"/>
    <property type="match status" value="1"/>
</dbReference>
<keyword evidence="4" id="KW-0067">ATP-binding</keyword>
<dbReference type="AlphaFoldDB" id="A0A328B7I2"/>
<feature type="transmembrane region" description="Helical" evidence="8">
    <location>
        <begin position="271"/>
        <end position="295"/>
    </location>
</feature>
<evidence type="ECO:0000256" key="5">
    <source>
        <dbReference type="ARBA" id="ARBA00022967"/>
    </source>
</evidence>
<evidence type="ECO:0000256" key="8">
    <source>
        <dbReference type="SAM" id="Phobius"/>
    </source>
</evidence>
<evidence type="ECO:0000256" key="3">
    <source>
        <dbReference type="ARBA" id="ARBA00022741"/>
    </source>
</evidence>
<dbReference type="GO" id="GO:0016887">
    <property type="term" value="F:ATP hydrolysis activity"/>
    <property type="evidence" value="ECO:0007669"/>
    <property type="project" value="InterPro"/>
</dbReference>
<dbReference type="PROSITE" id="PS00154">
    <property type="entry name" value="ATPASE_E1_E2"/>
    <property type="match status" value="1"/>
</dbReference>
<sequence length="836" mass="86028">MSDPPPESAYSDHGLNGLSEAEAARRLACDGPNQLSESRRRRLPQIIREVLREPMFLLLLVAVGFYFFLGDTAEAAFLFAGAVATIGLVIVQEARSERALAALKALAEPTARVIRGGAERRVPAAELVRGDIVLLAEGGRAPADAALVAGDVLSVDESVLTGESAPVVRSPLAPGEISDQGEAPEQARICAGTLLVRGHGVGLVTATGRNTRIGGIGAALATAAEPPTPLQQATRRLVGILGVAAFGLAIAVLLAHGFIRGGWIEGGLAALTIGIALVPEEFPMVLAVFLALGGWRLAQKKVLVRRTAAIEALGAISVLCVDKTGTLTRNEMSVAALWAAGQEVGVGDSTGAAVLRAAADASAVHPLDPMDRALRAAAPDASVGEAPLRSYPLRPDRLAFIQAWPEARDGVRYAAKGAPEAIFDLCRLEPAARNEVHAAVAAFARRGLRVLGVATATDVRDQGGDPGDATFGFDGLVAFEDPVRADVPPALAAAREAGISVAMITGDFPDTALAIAAQAGVDASGGALTGAELRAMSDGELREAVRRVRVFARIDPEQKLRLVQALQANGERVGMFGDGVNDAPALEAAHVGVAMGQRGVDVAREASDLILLDDRFASVVSGIAEGRRIYGNLRAALAYIVTVHIPMAGLALLPPLIGAPPVLFPLQVVLLELVIDPMCALVFEGRRASHGSMQRPPRPGDEPLMGVTRLLTTIGQGVALLAGVFGMYLWLLDQGQPPEAARAAALVALVAANLGVAGVLAAAGRAVPRRQFLAFGAILAGAVGCLAAALLIPGLAILFAFAAPAPALLAEVAALGALGGVAVGFAGRLVRLRSAT</sequence>
<feature type="transmembrane region" description="Helical" evidence="8">
    <location>
        <begin position="704"/>
        <end position="731"/>
    </location>
</feature>
<evidence type="ECO:0000256" key="2">
    <source>
        <dbReference type="ARBA" id="ARBA00022692"/>
    </source>
</evidence>
<gene>
    <name evidence="10" type="ORF">DJ019_18310</name>
</gene>
<comment type="caution">
    <text evidence="10">The sequence shown here is derived from an EMBL/GenBank/DDBJ whole genome shotgun (WGS) entry which is preliminary data.</text>
</comment>
<feature type="transmembrane region" description="Helical" evidence="8">
    <location>
        <begin position="663"/>
        <end position="683"/>
    </location>
</feature>
<dbReference type="Gene3D" id="1.20.1110.10">
    <property type="entry name" value="Calcium-transporting ATPase, transmembrane domain"/>
    <property type="match status" value="2"/>
</dbReference>
<dbReference type="Proteomes" id="UP000249524">
    <property type="component" value="Unassembled WGS sequence"/>
</dbReference>
<feature type="transmembrane region" description="Helical" evidence="8">
    <location>
        <begin position="775"/>
        <end position="802"/>
    </location>
</feature>
<keyword evidence="11" id="KW-1185">Reference proteome</keyword>
<dbReference type="SMART" id="SM00831">
    <property type="entry name" value="Cation_ATPase_N"/>
    <property type="match status" value="1"/>
</dbReference>
<dbReference type="SFLD" id="SFLDS00003">
    <property type="entry name" value="Haloacid_Dehalogenase"/>
    <property type="match status" value="1"/>
</dbReference>
<evidence type="ECO:0000256" key="6">
    <source>
        <dbReference type="ARBA" id="ARBA00022989"/>
    </source>
</evidence>
<feature type="transmembrane region" description="Helical" evidence="8">
    <location>
        <begin position="743"/>
        <end position="763"/>
    </location>
</feature>
<keyword evidence="5" id="KW-1278">Translocase</keyword>
<evidence type="ECO:0000256" key="7">
    <source>
        <dbReference type="ARBA" id="ARBA00023136"/>
    </source>
</evidence>
<dbReference type="SUPFAM" id="SSF81660">
    <property type="entry name" value="Metal cation-transporting ATPase, ATP-binding domain N"/>
    <property type="match status" value="1"/>
</dbReference>
<evidence type="ECO:0000256" key="4">
    <source>
        <dbReference type="ARBA" id="ARBA00022840"/>
    </source>
</evidence>
<dbReference type="Pfam" id="PF00702">
    <property type="entry name" value="Hydrolase"/>
    <property type="match status" value="1"/>
</dbReference>
<dbReference type="SFLD" id="SFLDG00002">
    <property type="entry name" value="C1.7:_P-type_atpase_like"/>
    <property type="match status" value="1"/>
</dbReference>
<dbReference type="RefSeq" id="WP_111277754.1">
    <property type="nucleotide sequence ID" value="NZ_QFYS01000010.1"/>
</dbReference>
<feature type="transmembrane region" description="Helical" evidence="8">
    <location>
        <begin position="75"/>
        <end position="91"/>
    </location>
</feature>
<dbReference type="SUPFAM" id="SSF81653">
    <property type="entry name" value="Calcium ATPase, transduction domain A"/>
    <property type="match status" value="1"/>
</dbReference>
<keyword evidence="6 8" id="KW-1133">Transmembrane helix</keyword>
<dbReference type="InterPro" id="IPR023214">
    <property type="entry name" value="HAD_sf"/>
</dbReference>
<dbReference type="InterPro" id="IPR059000">
    <property type="entry name" value="ATPase_P-type_domA"/>
</dbReference>
<protein>
    <submittedName>
        <fullName evidence="10">Cation-translocating P-type ATPase</fullName>
    </submittedName>
</protein>
<feature type="transmembrane region" description="Helical" evidence="8">
    <location>
        <begin position="50"/>
        <end position="69"/>
    </location>
</feature>